<protein>
    <recommendedName>
        <fullName evidence="7">PRA1 family protein</fullName>
    </recommendedName>
</protein>
<feature type="transmembrane region" description="Helical" evidence="7">
    <location>
        <begin position="20"/>
        <end position="39"/>
    </location>
</feature>
<dbReference type="GO" id="GO:0016192">
    <property type="term" value="P:vesicle-mediated transport"/>
    <property type="evidence" value="ECO:0007669"/>
    <property type="project" value="UniProtKB-ARBA"/>
</dbReference>
<reference evidence="9" key="2">
    <citation type="journal article" date="2017" name="J. Anim. Genet.">
        <title>Multiple reference genome sequences of hot pepper reveal the massive evolution of plant disease resistance genes by retroduplication.</title>
        <authorList>
            <person name="Kim S."/>
            <person name="Park J."/>
            <person name="Yeom S.-I."/>
            <person name="Kim Y.-M."/>
            <person name="Seo E."/>
            <person name="Kim K.-T."/>
            <person name="Kim M.-S."/>
            <person name="Lee J.M."/>
            <person name="Cheong K."/>
            <person name="Shin H.-S."/>
            <person name="Kim S.-B."/>
            <person name="Han K."/>
            <person name="Lee J."/>
            <person name="Park M."/>
            <person name="Lee H.-A."/>
            <person name="Lee H.-Y."/>
            <person name="Lee Y."/>
            <person name="Oh S."/>
            <person name="Lee J.H."/>
            <person name="Choi E."/>
            <person name="Choi E."/>
            <person name="Lee S.E."/>
            <person name="Jeon J."/>
            <person name="Kim H."/>
            <person name="Choi G."/>
            <person name="Song H."/>
            <person name="Lee J."/>
            <person name="Lee S.-C."/>
            <person name="Kwon J.-K."/>
            <person name="Lee H.-Y."/>
            <person name="Koo N."/>
            <person name="Hong Y."/>
            <person name="Kim R.W."/>
            <person name="Kang W.-H."/>
            <person name="Huh J.H."/>
            <person name="Kang B.-C."/>
            <person name="Yang T.-J."/>
            <person name="Lee Y.-H."/>
            <person name="Bennetzen J.L."/>
            <person name="Choi D."/>
        </authorList>
    </citation>
    <scope>NUCLEOTIDE SEQUENCE [LARGE SCALE GENOMIC DNA]</scope>
    <source>
        <strain evidence="9">cv. PBC81</strain>
    </source>
</reference>
<dbReference type="STRING" id="33114.A0A2G2W0T9"/>
<comment type="caution">
    <text evidence="8">The sequence shown here is derived from an EMBL/GenBank/DDBJ whole genome shotgun (WGS) entry which is preliminary data.</text>
</comment>
<evidence type="ECO:0000313" key="8">
    <source>
        <dbReference type="EMBL" id="PHT38844.1"/>
    </source>
</evidence>
<comment type="similarity">
    <text evidence="3 7">Belongs to the PRA1 family.</text>
</comment>
<feature type="transmembrane region" description="Helical" evidence="7">
    <location>
        <begin position="51"/>
        <end position="84"/>
    </location>
</feature>
<keyword evidence="7" id="KW-0813">Transport</keyword>
<dbReference type="PANTHER" id="PTHR19317">
    <property type="entry name" value="PRENYLATED RAB ACCEPTOR 1-RELATED"/>
    <property type="match status" value="1"/>
</dbReference>
<evidence type="ECO:0000256" key="2">
    <source>
        <dbReference type="ARBA" id="ARBA00004141"/>
    </source>
</evidence>
<evidence type="ECO:0000256" key="6">
    <source>
        <dbReference type="ARBA" id="ARBA00023136"/>
    </source>
</evidence>
<keyword evidence="4 7" id="KW-0812">Transmembrane</keyword>
<evidence type="ECO:0000256" key="4">
    <source>
        <dbReference type="ARBA" id="ARBA00022692"/>
    </source>
</evidence>
<dbReference type="GO" id="GO:0005794">
    <property type="term" value="C:Golgi apparatus"/>
    <property type="evidence" value="ECO:0007669"/>
    <property type="project" value="TreeGrafter"/>
</dbReference>
<comment type="function">
    <text evidence="1 7">May be involved in both secretory and endocytic intracellular trafficking in the endosomal/prevacuolar compartments.</text>
</comment>
<name>A0A2G2W0T9_CAPBA</name>
<feature type="transmembrane region" description="Helical" evidence="7">
    <location>
        <begin position="104"/>
        <end position="124"/>
    </location>
</feature>
<organism evidence="8 9">
    <name type="scientific">Capsicum baccatum</name>
    <name type="common">Peruvian pepper</name>
    <dbReference type="NCBI Taxonomy" id="33114"/>
    <lineage>
        <taxon>Eukaryota</taxon>
        <taxon>Viridiplantae</taxon>
        <taxon>Streptophyta</taxon>
        <taxon>Embryophyta</taxon>
        <taxon>Tracheophyta</taxon>
        <taxon>Spermatophyta</taxon>
        <taxon>Magnoliopsida</taxon>
        <taxon>eudicotyledons</taxon>
        <taxon>Gunneridae</taxon>
        <taxon>Pentapetalae</taxon>
        <taxon>asterids</taxon>
        <taxon>lamiids</taxon>
        <taxon>Solanales</taxon>
        <taxon>Solanaceae</taxon>
        <taxon>Solanoideae</taxon>
        <taxon>Capsiceae</taxon>
        <taxon>Capsicum</taxon>
    </lineage>
</organism>
<sequence>MSSPPPDAVTTSTTAVKPWPLFLDIAALSLPISFSDATFRINKNLRYFAGNYALITLAILLISLIVRPILLVLFLLIVVGWIYLYFSRNNEPLELFGYDIDDKFVLGFLSLVTIVAVLVGKIWMNIFVSIGFGIVITCIHGGLRAPEDQEDSPYGALLSESPRGSYTIV</sequence>
<dbReference type="Pfam" id="PF03208">
    <property type="entry name" value="PRA1"/>
    <property type="match status" value="1"/>
</dbReference>
<dbReference type="GO" id="GO:0016020">
    <property type="term" value="C:membrane"/>
    <property type="evidence" value="ECO:0007669"/>
    <property type="project" value="UniProtKB-SubCell"/>
</dbReference>
<evidence type="ECO:0000256" key="7">
    <source>
        <dbReference type="RuleBase" id="RU363107"/>
    </source>
</evidence>
<keyword evidence="9" id="KW-1185">Reference proteome</keyword>
<accession>A0A2G2W0T9</accession>
<keyword evidence="6 7" id="KW-0472">Membrane</keyword>
<dbReference type="InterPro" id="IPR004895">
    <property type="entry name" value="Prenylated_rab_accept_PRA1"/>
</dbReference>
<reference evidence="8 9" key="1">
    <citation type="journal article" date="2017" name="Genome Biol.">
        <title>New reference genome sequences of hot pepper reveal the massive evolution of plant disease-resistance genes by retroduplication.</title>
        <authorList>
            <person name="Kim S."/>
            <person name="Park J."/>
            <person name="Yeom S.I."/>
            <person name="Kim Y.M."/>
            <person name="Seo E."/>
            <person name="Kim K.T."/>
            <person name="Kim M.S."/>
            <person name="Lee J.M."/>
            <person name="Cheong K."/>
            <person name="Shin H.S."/>
            <person name="Kim S.B."/>
            <person name="Han K."/>
            <person name="Lee J."/>
            <person name="Park M."/>
            <person name="Lee H.A."/>
            <person name="Lee H.Y."/>
            <person name="Lee Y."/>
            <person name="Oh S."/>
            <person name="Lee J.H."/>
            <person name="Choi E."/>
            <person name="Choi E."/>
            <person name="Lee S.E."/>
            <person name="Jeon J."/>
            <person name="Kim H."/>
            <person name="Choi G."/>
            <person name="Song H."/>
            <person name="Lee J."/>
            <person name="Lee S.C."/>
            <person name="Kwon J.K."/>
            <person name="Lee H.Y."/>
            <person name="Koo N."/>
            <person name="Hong Y."/>
            <person name="Kim R.W."/>
            <person name="Kang W.H."/>
            <person name="Huh J.H."/>
            <person name="Kang B.C."/>
            <person name="Yang T.J."/>
            <person name="Lee Y.H."/>
            <person name="Bennetzen J.L."/>
            <person name="Choi D."/>
        </authorList>
    </citation>
    <scope>NUCLEOTIDE SEQUENCE [LARGE SCALE GENOMIC DNA]</scope>
    <source>
        <strain evidence="9">cv. PBC81</strain>
    </source>
</reference>
<gene>
    <name evidence="8" type="ORF">CQW23_22417</name>
</gene>
<dbReference type="GO" id="GO:0005783">
    <property type="term" value="C:endoplasmic reticulum"/>
    <property type="evidence" value="ECO:0007669"/>
    <property type="project" value="TreeGrafter"/>
</dbReference>
<evidence type="ECO:0000256" key="3">
    <source>
        <dbReference type="ARBA" id="ARBA00006483"/>
    </source>
</evidence>
<evidence type="ECO:0000313" key="9">
    <source>
        <dbReference type="Proteomes" id="UP000224567"/>
    </source>
</evidence>
<evidence type="ECO:0000256" key="5">
    <source>
        <dbReference type="ARBA" id="ARBA00022989"/>
    </source>
</evidence>
<evidence type="ECO:0000256" key="1">
    <source>
        <dbReference type="ARBA" id="ARBA00002501"/>
    </source>
</evidence>
<proteinExistence type="inferred from homology"/>
<dbReference type="PANTHER" id="PTHR19317:SF81">
    <property type="entry name" value="PRA1 FAMILY PROTEIN D"/>
    <property type="match status" value="1"/>
</dbReference>
<dbReference type="OrthoDB" id="63113at2759"/>
<dbReference type="Proteomes" id="UP000224567">
    <property type="component" value="Unassembled WGS sequence"/>
</dbReference>
<dbReference type="EMBL" id="MLFT02000009">
    <property type="protein sequence ID" value="PHT38844.1"/>
    <property type="molecule type" value="Genomic_DNA"/>
</dbReference>
<dbReference type="AlphaFoldDB" id="A0A2G2W0T9"/>
<keyword evidence="5 7" id="KW-1133">Transmembrane helix</keyword>
<comment type="subcellular location">
    <subcellularLocation>
        <location evidence="2 7">Membrane</location>
        <topology evidence="2 7">Multi-pass membrane protein</topology>
    </subcellularLocation>
</comment>